<feature type="region of interest" description="Disordered" evidence="1">
    <location>
        <begin position="1"/>
        <end position="178"/>
    </location>
</feature>
<feature type="compositionally biased region" description="Polar residues" evidence="1">
    <location>
        <begin position="418"/>
        <end position="448"/>
    </location>
</feature>
<dbReference type="EMBL" id="JAOPGA020001034">
    <property type="protein sequence ID" value="KAL0484324.1"/>
    <property type="molecule type" value="Genomic_DNA"/>
</dbReference>
<reference evidence="2 3" key="1">
    <citation type="submission" date="2024-03" db="EMBL/GenBank/DDBJ databases">
        <title>The Acrasis kona genome and developmental transcriptomes reveal deep origins of eukaryotic multicellular pathways.</title>
        <authorList>
            <person name="Sheikh S."/>
            <person name="Fu C.-J."/>
            <person name="Brown M.W."/>
            <person name="Baldauf S.L."/>
        </authorList>
    </citation>
    <scope>NUCLEOTIDE SEQUENCE [LARGE SCALE GENOMIC DNA]</scope>
    <source>
        <strain evidence="2 3">ATCC MYA-3509</strain>
    </source>
</reference>
<feature type="compositionally biased region" description="Basic and acidic residues" evidence="1">
    <location>
        <begin position="68"/>
        <end position="85"/>
    </location>
</feature>
<feature type="region of interest" description="Disordered" evidence="1">
    <location>
        <begin position="410"/>
        <end position="528"/>
    </location>
</feature>
<feature type="compositionally biased region" description="Low complexity" evidence="1">
    <location>
        <begin position="493"/>
        <end position="504"/>
    </location>
</feature>
<dbReference type="AlphaFoldDB" id="A0AAW2Z4S8"/>
<proteinExistence type="predicted"/>
<gene>
    <name evidence="2" type="ORF">AKO1_004969</name>
</gene>
<evidence type="ECO:0000313" key="3">
    <source>
        <dbReference type="Proteomes" id="UP001431209"/>
    </source>
</evidence>
<feature type="compositionally biased region" description="Basic and acidic residues" evidence="1">
    <location>
        <begin position="117"/>
        <end position="132"/>
    </location>
</feature>
<accession>A0AAW2Z4S8</accession>
<feature type="compositionally biased region" description="Polar residues" evidence="1">
    <location>
        <begin position="145"/>
        <end position="156"/>
    </location>
</feature>
<evidence type="ECO:0000256" key="1">
    <source>
        <dbReference type="SAM" id="MobiDB-lite"/>
    </source>
</evidence>
<name>A0AAW2Z4S8_9EUKA</name>
<comment type="caution">
    <text evidence="2">The sequence shown here is derived from an EMBL/GenBank/DDBJ whole genome shotgun (WGS) entry which is preliminary data.</text>
</comment>
<protein>
    <submittedName>
        <fullName evidence="2">Fth1-b</fullName>
    </submittedName>
</protein>
<evidence type="ECO:0000313" key="2">
    <source>
        <dbReference type="EMBL" id="KAL0484324.1"/>
    </source>
</evidence>
<dbReference type="Proteomes" id="UP001431209">
    <property type="component" value="Unassembled WGS sequence"/>
</dbReference>
<feature type="compositionally biased region" description="Low complexity" evidence="1">
    <location>
        <begin position="162"/>
        <end position="175"/>
    </location>
</feature>
<feature type="compositionally biased region" description="Basic and acidic residues" evidence="1">
    <location>
        <begin position="1"/>
        <end position="12"/>
    </location>
</feature>
<feature type="compositionally biased region" description="Polar residues" evidence="1">
    <location>
        <begin position="456"/>
        <end position="466"/>
    </location>
</feature>
<organism evidence="2 3">
    <name type="scientific">Acrasis kona</name>
    <dbReference type="NCBI Taxonomy" id="1008807"/>
    <lineage>
        <taxon>Eukaryota</taxon>
        <taxon>Discoba</taxon>
        <taxon>Heterolobosea</taxon>
        <taxon>Tetramitia</taxon>
        <taxon>Eutetramitia</taxon>
        <taxon>Acrasidae</taxon>
        <taxon>Acrasis</taxon>
    </lineage>
</organism>
<feature type="compositionally biased region" description="Basic and acidic residues" evidence="1">
    <location>
        <begin position="92"/>
        <end position="107"/>
    </location>
</feature>
<feature type="compositionally biased region" description="Polar residues" evidence="1">
    <location>
        <begin position="505"/>
        <end position="524"/>
    </location>
</feature>
<sequence length="574" mass="64856">MKPERFNDDIFGKSEASADSPVDRGSSGYNKNNKRGLVANDSNANERKGKNGFFNRDGESLHQAQGSWDKDSGNRRERRERDAKRTNSRTNSGDDNKQPQERKKRDVWSNSLVGIDDLSKKEQDRREEFERFRKQHLAANEKNKSSIVITENTNSSEEAKKPQTNTQTTTPTNNNGTDMFMSSDFFSNLTMGDEDTSFSPLSNFGPSTRKTSSLLFGSAKSPSEATNERDLLKDLHLDDHLEKDILGDDALVDAEKLFADILDVDKSMPATPTMAFNQIPDGLFFPTAHNMHHPHAHQPPPHVLDAADLDSIESEFLKSINTNKSKEDITSTPTSTPTSATTFNINKLFNAYPDPQQQQQHYYQPNVMMHIPQHLMNNGHPPYMNMPYNAQFPHHQQQFINPYQQYQLHQQKEQLQQNIPSHPVNSQPTSKPQQPNATTAPITTSQDQSKGRVKRSNSFVPPQIQKNHGKNIDVKSGNKKKEESVTNSKKKSSVSVVAKNVKTNDTNQTLPSSARQQNVPQQEPYSPLQKWFGPNLDMSAHSDPHAHVNQQNHLFDIPQAAMSLEDLEKQFHKV</sequence>
<keyword evidence="3" id="KW-1185">Reference proteome</keyword>